<dbReference type="SUPFAM" id="SSF50978">
    <property type="entry name" value="WD40 repeat-like"/>
    <property type="match status" value="1"/>
</dbReference>
<evidence type="ECO:0000256" key="2">
    <source>
        <dbReference type="ARBA" id="ARBA00022448"/>
    </source>
</evidence>
<evidence type="ECO:0000256" key="1">
    <source>
        <dbReference type="ARBA" id="ARBA00009582"/>
    </source>
</evidence>
<dbReference type="GO" id="GO:0016236">
    <property type="term" value="P:macroautophagy"/>
    <property type="evidence" value="ECO:0007669"/>
    <property type="project" value="TreeGrafter"/>
</dbReference>
<dbReference type="GO" id="GO:0009267">
    <property type="term" value="P:cellular response to starvation"/>
    <property type="evidence" value="ECO:0007669"/>
    <property type="project" value="TreeGrafter"/>
</dbReference>
<dbReference type="GO" id="GO:0034058">
    <property type="term" value="P:endosomal vesicle fusion"/>
    <property type="evidence" value="ECO:0007669"/>
    <property type="project" value="UniProtKB-UniRule"/>
</dbReference>
<keyword evidence="3 4" id="KW-0653">Protein transport</keyword>
<dbReference type="Pfam" id="PF23556">
    <property type="entry name" value="TPR_Vps41"/>
    <property type="match status" value="1"/>
</dbReference>
<keyword evidence="9" id="KW-1185">Reference proteome</keyword>
<gene>
    <name evidence="8" type="ORF">SISNIDRAFT_419447</name>
</gene>
<dbReference type="Proteomes" id="UP000076722">
    <property type="component" value="Unassembled WGS sequence"/>
</dbReference>
<comment type="subcellular location">
    <subcellularLocation>
        <location evidence="4">Vacuole</location>
    </subcellularLocation>
</comment>
<dbReference type="PANTHER" id="PTHR12616">
    <property type="entry name" value="VACUOLAR PROTEIN SORTING VPS41"/>
    <property type="match status" value="1"/>
</dbReference>
<comment type="similarity">
    <text evidence="1 4">Belongs to the VPS41 family.</text>
</comment>
<dbReference type="STRING" id="1314777.A0A164NAP9"/>
<dbReference type="PANTHER" id="PTHR12616:SF1">
    <property type="entry name" value="VACUOLAR PROTEIN SORTING-ASSOCIATED PROTEIN 41 HOMOLOG"/>
    <property type="match status" value="1"/>
</dbReference>
<feature type="region of interest" description="Disordered" evidence="6">
    <location>
        <begin position="1"/>
        <end position="104"/>
    </location>
</feature>
<proteinExistence type="inferred from homology"/>
<dbReference type="GO" id="GO:0005770">
    <property type="term" value="C:late endosome"/>
    <property type="evidence" value="ECO:0007669"/>
    <property type="project" value="UniProtKB-UniRule"/>
</dbReference>
<sequence length="1009" mass="112448">MASPAALSNPEPHLNGKSNSETHNEDTQNAGNEIIKSNGNGNVKVEPDVVANGLEHEDESVEDDGEDEEESETEGETTDGDGEAEDDEQDEEEEEDSEPVLKYEPLPFALPDLLKRDSLSAHSLSPHSIALGTHAGVIHILSYTGTHIRSFRPHTATIQTIAFDSTYDFVASASIDGYLRITSLSTPESYSFNLHRPMLSIALEPGFAKKGSRAFVCGGMAGEIVLHEKGWLGHRETLIHRGEGPIWNIKWCGALIAWANDKGVKIYDTASRTRITYIDRVAGSPRADLFKCTLYWQDEQTLLIAWAEYIKVARIRARPPKPTSPTPTTLPPLSVEITAVFQVDSMIAGILPYHTPLPSSTPTFPLTLSTSSPTPSTSFLLLAYVPPDTSHLETDVLPSDTVTQKRKLANPPEVRIVSRKGEEEAMDIIDVDGYERYGCNDYGIDEFPPYLKPGSNEKCFIIRSPRSVVLVKPRDRRDRIDWLVERNRFEEALKEVDILEPESASNIVGKVINSTLVGLLYLRWLIDNGEFDKAAAQCPKLFKTSTRMWEDWIFLSASDCSSSQSIIPYVPIEHPRLDPSIYDLIINWYLSNDRTELRRTIKSWPKIYDISAAIVAVQTELDALPERKEFGADRGLLMDCLADLYIANRQPAKALPYFIRLRRPEVFDLIVDNNLFTAIQDQALLLVEFDQDKAIPMLVDHTYSIPVVRVVQQLNSRPKFLFAYLEGLSVKDVGLAADYADLQVKLYSDYAPDRLMRFLRSSNYYSLEKAYSVCKEHDFVPEMVFLLGRMGNNRAALTLIIERLGDVNRAIDFAKEQNDTDLWEDLLTYSESRPPFIKGLLEHSGVSASIDPIRLIRRIKNGLEIEGLKGAIIKILQDYNLQISLMAGCAVVLEGDCNALGGTLYKGQVGGYFFNLTESCPICSLPYNHPSKPLVLLFLCRHVVHASCTEMTGFEDLPRSGGEAAFGGVYAEDLGRRVGAKIALAATVRARIAKGCPVCHAQSEGKRLT</sequence>
<dbReference type="AlphaFoldDB" id="A0A164NAP9"/>
<feature type="repeat" description="CHCR" evidence="5">
    <location>
        <begin position="695"/>
        <end position="839"/>
    </location>
</feature>
<dbReference type="Gene3D" id="1.25.40.10">
    <property type="entry name" value="Tetratricopeptide repeat domain"/>
    <property type="match status" value="1"/>
</dbReference>
<dbReference type="EMBL" id="KV419448">
    <property type="protein sequence ID" value="KZS87523.1"/>
    <property type="molecule type" value="Genomic_DNA"/>
</dbReference>
<dbReference type="Pfam" id="PF23411">
    <property type="entry name" value="Beta-prop_Vps41"/>
    <property type="match status" value="1"/>
</dbReference>
<dbReference type="Gene3D" id="2.130.10.10">
    <property type="entry name" value="YVTN repeat-like/Quinoprotein amine dehydrogenase"/>
    <property type="match status" value="1"/>
</dbReference>
<dbReference type="GO" id="GO:0006623">
    <property type="term" value="P:protein targeting to vacuole"/>
    <property type="evidence" value="ECO:0007669"/>
    <property type="project" value="InterPro"/>
</dbReference>
<dbReference type="GO" id="GO:0000329">
    <property type="term" value="C:fungal-type vacuole membrane"/>
    <property type="evidence" value="ECO:0007669"/>
    <property type="project" value="UniProtKB-UniRule"/>
</dbReference>
<evidence type="ECO:0000313" key="8">
    <source>
        <dbReference type="EMBL" id="KZS87523.1"/>
    </source>
</evidence>
<keyword evidence="2 4" id="KW-0813">Transport</keyword>
<dbReference type="OrthoDB" id="244107at2759"/>
<evidence type="ECO:0000259" key="7">
    <source>
        <dbReference type="Pfam" id="PF23411"/>
    </source>
</evidence>
<comment type="function">
    <text evidence="4">Required for vacuolar assembly and vacuolar traffic.</text>
</comment>
<protein>
    <recommendedName>
        <fullName evidence="4">Vacuolar protein sorting-associated protein 41</fullName>
    </recommendedName>
</protein>
<feature type="compositionally biased region" description="Acidic residues" evidence="6">
    <location>
        <begin position="56"/>
        <end position="98"/>
    </location>
</feature>
<evidence type="ECO:0000256" key="3">
    <source>
        <dbReference type="ARBA" id="ARBA00022927"/>
    </source>
</evidence>
<dbReference type="InterPro" id="IPR036322">
    <property type="entry name" value="WD40_repeat_dom_sf"/>
</dbReference>
<dbReference type="GO" id="GO:0030897">
    <property type="term" value="C:HOPS complex"/>
    <property type="evidence" value="ECO:0007669"/>
    <property type="project" value="UniProtKB-UniRule"/>
</dbReference>
<dbReference type="InterPro" id="IPR045111">
    <property type="entry name" value="Vps41/Vps8"/>
</dbReference>
<evidence type="ECO:0000256" key="6">
    <source>
        <dbReference type="SAM" id="MobiDB-lite"/>
    </source>
</evidence>
<dbReference type="InterPro" id="IPR057780">
    <property type="entry name" value="Beta-prop_Vps41"/>
</dbReference>
<evidence type="ECO:0000313" key="9">
    <source>
        <dbReference type="Proteomes" id="UP000076722"/>
    </source>
</evidence>
<accession>A0A164NAP9</accession>
<feature type="compositionally biased region" description="Polar residues" evidence="6">
    <location>
        <begin position="27"/>
        <end position="41"/>
    </location>
</feature>
<reference evidence="8 9" key="1">
    <citation type="journal article" date="2016" name="Mol. Biol. Evol.">
        <title>Comparative Genomics of Early-Diverging Mushroom-Forming Fungi Provides Insights into the Origins of Lignocellulose Decay Capabilities.</title>
        <authorList>
            <person name="Nagy L.G."/>
            <person name="Riley R."/>
            <person name="Tritt A."/>
            <person name="Adam C."/>
            <person name="Daum C."/>
            <person name="Floudas D."/>
            <person name="Sun H."/>
            <person name="Yadav J.S."/>
            <person name="Pangilinan J."/>
            <person name="Larsson K.H."/>
            <person name="Matsuura K."/>
            <person name="Barry K."/>
            <person name="Labutti K."/>
            <person name="Kuo R."/>
            <person name="Ohm R.A."/>
            <person name="Bhattacharya S.S."/>
            <person name="Shirouzu T."/>
            <person name="Yoshinaga Y."/>
            <person name="Martin F.M."/>
            <person name="Grigoriev I.V."/>
            <person name="Hibbett D.S."/>
        </authorList>
    </citation>
    <scope>NUCLEOTIDE SEQUENCE [LARGE SCALE GENOMIC DNA]</scope>
    <source>
        <strain evidence="8 9">HHB9708</strain>
    </source>
</reference>
<dbReference type="SMART" id="SM00299">
    <property type="entry name" value="CLH"/>
    <property type="match status" value="1"/>
</dbReference>
<feature type="domain" description="Vps41 beta-propeller" evidence="7">
    <location>
        <begin position="101"/>
        <end position="353"/>
    </location>
</feature>
<organism evidence="8 9">
    <name type="scientific">Sistotremastrum niveocremeum HHB9708</name>
    <dbReference type="NCBI Taxonomy" id="1314777"/>
    <lineage>
        <taxon>Eukaryota</taxon>
        <taxon>Fungi</taxon>
        <taxon>Dikarya</taxon>
        <taxon>Basidiomycota</taxon>
        <taxon>Agaricomycotina</taxon>
        <taxon>Agaricomycetes</taxon>
        <taxon>Sistotremastrales</taxon>
        <taxon>Sistotremastraceae</taxon>
        <taxon>Sertulicium</taxon>
        <taxon>Sertulicium niveocremeum</taxon>
    </lineage>
</organism>
<evidence type="ECO:0000256" key="4">
    <source>
        <dbReference type="PIRNR" id="PIRNR028921"/>
    </source>
</evidence>
<dbReference type="PIRSF" id="PIRSF028921">
    <property type="entry name" value="VPS41"/>
    <property type="match status" value="1"/>
</dbReference>
<dbReference type="InterPro" id="IPR015943">
    <property type="entry name" value="WD40/YVTN_repeat-like_dom_sf"/>
</dbReference>
<evidence type="ECO:0000256" key="5">
    <source>
        <dbReference type="PROSITE-ProRule" id="PRU01006"/>
    </source>
</evidence>
<dbReference type="SMART" id="SM00320">
    <property type="entry name" value="WD40"/>
    <property type="match status" value="2"/>
</dbReference>
<dbReference type="InterPro" id="IPR011990">
    <property type="entry name" value="TPR-like_helical_dom_sf"/>
</dbReference>
<dbReference type="InterPro" id="IPR000547">
    <property type="entry name" value="Clathrin_H-chain/VPS_repeat"/>
</dbReference>
<keyword evidence="4" id="KW-0926">Vacuole</keyword>
<dbReference type="InterPro" id="IPR001680">
    <property type="entry name" value="WD40_rpt"/>
</dbReference>
<dbReference type="InterPro" id="IPR016902">
    <property type="entry name" value="Vps41"/>
</dbReference>
<dbReference type="PROSITE" id="PS50236">
    <property type="entry name" value="CHCR"/>
    <property type="match status" value="1"/>
</dbReference>
<name>A0A164NAP9_9AGAM</name>